<dbReference type="RefSeq" id="WP_305990192.1">
    <property type="nucleotide sequence ID" value="NZ_JAVAMP010000001.1"/>
</dbReference>
<organism evidence="1 2">
    <name type="scientific">Chengkuizengella axinellae</name>
    <dbReference type="NCBI Taxonomy" id="3064388"/>
    <lineage>
        <taxon>Bacteria</taxon>
        <taxon>Bacillati</taxon>
        <taxon>Bacillota</taxon>
        <taxon>Bacilli</taxon>
        <taxon>Bacillales</taxon>
        <taxon>Paenibacillaceae</taxon>
        <taxon>Chengkuizengella</taxon>
    </lineage>
</organism>
<gene>
    <name evidence="1" type="ORF">Q5Y73_02115</name>
</gene>
<accession>A0ABT9IU60</accession>
<reference evidence="1 2" key="1">
    <citation type="submission" date="2023-08" db="EMBL/GenBank/DDBJ databases">
        <authorList>
            <person name="Park J.-S."/>
        </authorList>
    </citation>
    <scope>NUCLEOTIDE SEQUENCE [LARGE SCALE GENOMIC DNA]</scope>
    <source>
        <strain evidence="1 2">2205SS18-9</strain>
    </source>
</reference>
<dbReference type="Proteomes" id="UP001231941">
    <property type="component" value="Unassembled WGS sequence"/>
</dbReference>
<dbReference type="EMBL" id="JAVAMP010000001">
    <property type="protein sequence ID" value="MDP5272891.1"/>
    <property type="molecule type" value="Genomic_DNA"/>
</dbReference>
<evidence type="ECO:0000313" key="2">
    <source>
        <dbReference type="Proteomes" id="UP001231941"/>
    </source>
</evidence>
<name>A0ABT9IU60_9BACL</name>
<sequence length="361" mass="41811">MKTNENEKRSTNTHNKVKALQNYHFSGIHASHIGAIKSCLDYYNIDSSISWLFGMTGHAFITVVDEQMMNPNVGLPEESFYKLAKNLGLQIEGYHKIISNDQFNSHQKKAWDKIRYAIDKNYPVFAKELDLGNETSLIYAYGNKGYYTHSWHEANGFHKGDGEIPWEMLGQNFCPCVECNERSLGPSTYLGELSKGGLLSVHWATKTKRVATERAFKEALQLVLQLNKKEEYMWGQKTYYSGIRAYDHWIDSVRKGTILGFNMGYYTDIWHESRHHAVMFLEEIQAQIKTPEVQKALQVYKSIKTAYKQLNDLFPWMQPKNKIEDPFRRKETVELLELIRDLEVKALKALKKLSLSFGDDN</sequence>
<keyword evidence="2" id="KW-1185">Reference proteome</keyword>
<evidence type="ECO:0000313" key="1">
    <source>
        <dbReference type="EMBL" id="MDP5272891.1"/>
    </source>
</evidence>
<proteinExistence type="predicted"/>
<protein>
    <submittedName>
        <fullName evidence="1">Uncharacterized protein</fullName>
    </submittedName>
</protein>
<comment type="caution">
    <text evidence="1">The sequence shown here is derived from an EMBL/GenBank/DDBJ whole genome shotgun (WGS) entry which is preliminary data.</text>
</comment>